<dbReference type="InterPro" id="IPR052384">
    <property type="entry name" value="TMTC_O-mannosyltransferase"/>
</dbReference>
<protein>
    <recommendedName>
        <fullName evidence="2">Glycosyltransferase RgtA/B/C/D-like domain-containing protein</fullName>
    </recommendedName>
</protein>
<reference evidence="1" key="1">
    <citation type="submission" date="2018-05" db="EMBL/GenBank/DDBJ databases">
        <authorList>
            <person name="Lanie J.A."/>
            <person name="Ng W.-L."/>
            <person name="Kazmierczak K.M."/>
            <person name="Andrzejewski T.M."/>
            <person name="Davidsen T.M."/>
            <person name="Wayne K.J."/>
            <person name="Tettelin H."/>
            <person name="Glass J.I."/>
            <person name="Rusch D."/>
            <person name="Podicherti R."/>
            <person name="Tsui H.-C.T."/>
            <person name="Winkler M.E."/>
        </authorList>
    </citation>
    <scope>NUCLEOTIDE SEQUENCE</scope>
</reference>
<dbReference type="PANTHER" id="PTHR44216:SF3">
    <property type="entry name" value="PROTEIN O-MANNOSYL-TRANSFERASE TMTC2"/>
    <property type="match status" value="1"/>
</dbReference>
<name>A0A382UFQ9_9ZZZZ</name>
<feature type="non-terminal residue" evidence="1">
    <location>
        <position position="164"/>
    </location>
</feature>
<proteinExistence type="predicted"/>
<dbReference type="PANTHER" id="PTHR44216">
    <property type="entry name" value="PROTEIN O-MANNOSYL-TRANSFERASE TMTC2"/>
    <property type="match status" value="1"/>
</dbReference>
<organism evidence="1">
    <name type="scientific">marine metagenome</name>
    <dbReference type="NCBI Taxonomy" id="408172"/>
    <lineage>
        <taxon>unclassified sequences</taxon>
        <taxon>metagenomes</taxon>
        <taxon>ecological metagenomes</taxon>
    </lineage>
</organism>
<gene>
    <name evidence="1" type="ORF">METZ01_LOCUS385529</name>
</gene>
<sequence length="164" mass="17779">MLLLTLLGFVVFGNVLEAPFQYDDLHSIKYNPHIRTLAGVPDHFVDPGTFSSRVRGFMYRPVLMTSYSLDYALWGGDAGGFRVSNLLLHVIASSLFGLLMGRWVGSGATAGAAVLFLVHPLHGETVDYLSSRSDLLVAVFSLACLAVMRASSSWPLLVLYVGAV</sequence>
<evidence type="ECO:0008006" key="2">
    <source>
        <dbReference type="Google" id="ProtNLM"/>
    </source>
</evidence>
<accession>A0A382UFQ9</accession>
<dbReference type="EMBL" id="UINC01143642">
    <property type="protein sequence ID" value="SVD32675.1"/>
    <property type="molecule type" value="Genomic_DNA"/>
</dbReference>
<dbReference type="AlphaFoldDB" id="A0A382UFQ9"/>
<evidence type="ECO:0000313" key="1">
    <source>
        <dbReference type="EMBL" id="SVD32675.1"/>
    </source>
</evidence>